<dbReference type="Proteomes" id="UP000887579">
    <property type="component" value="Unplaced"/>
</dbReference>
<dbReference type="WBParaSite" id="ES5_v2.g852.t1">
    <property type="protein sequence ID" value="ES5_v2.g852.t1"/>
    <property type="gene ID" value="ES5_v2.g852"/>
</dbReference>
<accession>A0AC34GUM4</accession>
<reference evidence="2" key="1">
    <citation type="submission" date="2022-11" db="UniProtKB">
        <authorList>
            <consortium name="WormBaseParasite"/>
        </authorList>
    </citation>
    <scope>IDENTIFICATION</scope>
</reference>
<evidence type="ECO:0000313" key="2">
    <source>
        <dbReference type="WBParaSite" id="ES5_v2.g852.t1"/>
    </source>
</evidence>
<name>A0AC34GUM4_9BILA</name>
<organism evidence="1 2">
    <name type="scientific">Panagrolaimus sp. ES5</name>
    <dbReference type="NCBI Taxonomy" id="591445"/>
    <lineage>
        <taxon>Eukaryota</taxon>
        <taxon>Metazoa</taxon>
        <taxon>Ecdysozoa</taxon>
        <taxon>Nematoda</taxon>
        <taxon>Chromadorea</taxon>
        <taxon>Rhabditida</taxon>
        <taxon>Tylenchina</taxon>
        <taxon>Panagrolaimomorpha</taxon>
        <taxon>Panagrolaimoidea</taxon>
        <taxon>Panagrolaimidae</taxon>
        <taxon>Panagrolaimus</taxon>
    </lineage>
</organism>
<protein>
    <submittedName>
        <fullName evidence="2">CDK5 regulatory subunit-associated protein 1</fullName>
    </submittedName>
</protein>
<proteinExistence type="predicted"/>
<evidence type="ECO:0000313" key="1">
    <source>
        <dbReference type="Proteomes" id="UP000887579"/>
    </source>
</evidence>
<sequence>MLKYGLKRIKIVSAFRLASTSTSLKDGPGLDHFIVEAHKTQQRKPKIFPSPNETNTYLNPEDFNGNGRTVKFLTYGCQMNVNDMEIVRSVLFKNGYIESFDEKTADIVLLMTCSIRESAEEKIWRKLNWLKNNSKKCTVGVLGCMAERIREGIIEKSKFVDLVAGPDAYRDLPRLLAATRFGQNAMNVQLSFEETYADIQPVRTDVATKSAYVSIMRGCDNMCTYCIVPFTRGKERSRPLESIIEEVKQLSSQGFKQIILLGQNVNSYRDTSQISVSASETSTVAGFKTIYKPKSGGRTFATLLEKVSEIDPEMRIRFTSPHPKDFPLPVINLIKERKNICNQLHLPAQSGDNQTLDAMGRGYTRELYLDLVEQIREIIPNVSLTSDFIAGFCGENDVAHQRTLDLMRQVGYSFCFVFPYSMRDKTRAHRRLVDDVPEDIKQARANELAAVFREVALKHNENLIGTQQLVLVEGVSRRSPDYMVGKADCGVKVIIPNVEIRSTVDRSLSKLQAGDYVAANILSATSQTLAGQPNFRTTLASYNSV</sequence>